<dbReference type="CDD" id="cd12148">
    <property type="entry name" value="fungal_TF_MHR"/>
    <property type="match status" value="1"/>
</dbReference>
<comment type="caution">
    <text evidence="4">The sequence shown here is derived from an EMBL/GenBank/DDBJ whole genome shotgun (WGS) entry which is preliminary data.</text>
</comment>
<dbReference type="GO" id="GO:0008270">
    <property type="term" value="F:zinc ion binding"/>
    <property type="evidence" value="ECO:0007669"/>
    <property type="project" value="InterPro"/>
</dbReference>
<proteinExistence type="predicted"/>
<dbReference type="CDD" id="cd00067">
    <property type="entry name" value="GAL4"/>
    <property type="match status" value="1"/>
</dbReference>
<dbReference type="PROSITE" id="PS00463">
    <property type="entry name" value="ZN2_CY6_FUNGAL_1"/>
    <property type="match status" value="1"/>
</dbReference>
<keyword evidence="5" id="KW-1185">Reference proteome</keyword>
<evidence type="ECO:0000313" key="4">
    <source>
        <dbReference type="EMBL" id="KAF2875554.1"/>
    </source>
</evidence>
<keyword evidence="1" id="KW-0479">Metal-binding</keyword>
<organism evidence="4 5">
    <name type="scientific">Massariosphaeria phaeospora</name>
    <dbReference type="NCBI Taxonomy" id="100035"/>
    <lineage>
        <taxon>Eukaryota</taxon>
        <taxon>Fungi</taxon>
        <taxon>Dikarya</taxon>
        <taxon>Ascomycota</taxon>
        <taxon>Pezizomycotina</taxon>
        <taxon>Dothideomycetes</taxon>
        <taxon>Pleosporomycetidae</taxon>
        <taxon>Pleosporales</taxon>
        <taxon>Pleosporales incertae sedis</taxon>
        <taxon>Massariosphaeria</taxon>
    </lineage>
</organism>
<dbReference type="SUPFAM" id="SSF57701">
    <property type="entry name" value="Zn2/Cys6 DNA-binding domain"/>
    <property type="match status" value="1"/>
</dbReference>
<evidence type="ECO:0000259" key="3">
    <source>
        <dbReference type="PROSITE" id="PS50048"/>
    </source>
</evidence>
<protein>
    <recommendedName>
        <fullName evidence="3">Zn(2)-C6 fungal-type domain-containing protein</fullName>
    </recommendedName>
</protein>
<dbReference type="Proteomes" id="UP000481861">
    <property type="component" value="Unassembled WGS sequence"/>
</dbReference>
<dbReference type="Pfam" id="PF00172">
    <property type="entry name" value="Zn_clus"/>
    <property type="match status" value="1"/>
</dbReference>
<dbReference type="InterPro" id="IPR036864">
    <property type="entry name" value="Zn2-C6_fun-type_DNA-bd_sf"/>
</dbReference>
<dbReference type="GO" id="GO:0000981">
    <property type="term" value="F:DNA-binding transcription factor activity, RNA polymerase II-specific"/>
    <property type="evidence" value="ECO:0007669"/>
    <property type="project" value="InterPro"/>
</dbReference>
<dbReference type="PRINTS" id="PR00755">
    <property type="entry name" value="AFLATOXINBRP"/>
</dbReference>
<dbReference type="Gene3D" id="4.10.240.10">
    <property type="entry name" value="Zn(2)-C6 fungal-type DNA-binding domain"/>
    <property type="match status" value="1"/>
</dbReference>
<sequence length="591" mass="64550">MASPEAAPLARPVSLACLECRQAHLKCDGNAPVCARCVSRGLSCIYAVSRRGCRRSTKRRTAGAESVGSPTSLNGLSASSLWVAPDASGLDELAAAASVFDDQTLNNQPALPVPVLLNGSNAQESERLQPWFDDELLVNMYYLNFHNSHPLLLPKSLYCERGYPRALKAVVEFVGSHFSPAASSDALRLATERELESGEQNTPEIVQARVLYAILLFARSDISEGQRMLAQAINIAMDLGMHRRDFAASYANNRPMEEESMRRTWYELYITDGCVAAFQRKSSFTTNTVSADVLLPCDDSVYDDGVCLHKPASRGDFESSAFADEERVFSSFSYRVEAVRILGRVLAITGAHGVHRDQVQAVDNALAGFLHHLPPSKSEAEVVDMYGELDELMFQAHSIIQYATILLHFPRGDLASPGPLAVDMPGGNSAKFVCPCTRQHVHSIKAIEASKALSMLAAFRAPVQRHSPFFVYPLALGAVVQLSASTIHSASSTRCFEQHFDRIKLISGVLKSLSRFWPIADMILRSLNRVALAVFQALRSDEPAGLTLQHDVMDCGLDPCSNAMTGSTWLEGFDVQDLQGLIGFDTNGVCF</sequence>
<dbReference type="InterPro" id="IPR007219">
    <property type="entry name" value="XnlR_reg_dom"/>
</dbReference>
<evidence type="ECO:0000256" key="2">
    <source>
        <dbReference type="ARBA" id="ARBA00023242"/>
    </source>
</evidence>
<keyword evidence="2" id="KW-0539">Nucleus</keyword>
<dbReference type="AlphaFoldDB" id="A0A7C8IBK5"/>
<name>A0A7C8IBK5_9PLEO</name>
<dbReference type="SMART" id="SM00066">
    <property type="entry name" value="GAL4"/>
    <property type="match status" value="1"/>
</dbReference>
<dbReference type="PANTHER" id="PTHR47431:SF2">
    <property type="entry name" value="ZN(II)2CYS6 TRANSCRIPTION FACTOR (EUROFUNG)"/>
    <property type="match status" value="1"/>
</dbReference>
<dbReference type="PROSITE" id="PS50048">
    <property type="entry name" value="ZN2_CY6_FUNGAL_2"/>
    <property type="match status" value="1"/>
</dbReference>
<accession>A0A7C8IBK5</accession>
<dbReference type="EMBL" id="JAADJZ010000004">
    <property type="protein sequence ID" value="KAF2875554.1"/>
    <property type="molecule type" value="Genomic_DNA"/>
</dbReference>
<dbReference type="InterPro" id="IPR001138">
    <property type="entry name" value="Zn2Cys6_DnaBD"/>
</dbReference>
<dbReference type="Pfam" id="PF04082">
    <property type="entry name" value="Fungal_trans"/>
    <property type="match status" value="1"/>
</dbReference>
<gene>
    <name evidence="4" type="ORF">BDV95DRAFT_602974</name>
</gene>
<dbReference type="GO" id="GO:0003677">
    <property type="term" value="F:DNA binding"/>
    <property type="evidence" value="ECO:0007669"/>
    <property type="project" value="InterPro"/>
</dbReference>
<reference evidence="4 5" key="1">
    <citation type="submission" date="2020-01" db="EMBL/GenBank/DDBJ databases">
        <authorList>
            <consortium name="DOE Joint Genome Institute"/>
            <person name="Haridas S."/>
            <person name="Albert R."/>
            <person name="Binder M."/>
            <person name="Bloem J."/>
            <person name="Labutti K."/>
            <person name="Salamov A."/>
            <person name="Andreopoulos B."/>
            <person name="Baker S.E."/>
            <person name="Barry K."/>
            <person name="Bills G."/>
            <person name="Bluhm B.H."/>
            <person name="Cannon C."/>
            <person name="Castanera R."/>
            <person name="Culley D.E."/>
            <person name="Daum C."/>
            <person name="Ezra D."/>
            <person name="Gonzalez J.B."/>
            <person name="Henrissat B."/>
            <person name="Kuo A."/>
            <person name="Liang C."/>
            <person name="Lipzen A."/>
            <person name="Lutzoni F."/>
            <person name="Magnuson J."/>
            <person name="Mondo S."/>
            <person name="Nolan M."/>
            <person name="Ohm R."/>
            <person name="Pangilinan J."/>
            <person name="Park H.-J.H."/>
            <person name="Ramirez L."/>
            <person name="Alfaro M."/>
            <person name="Sun H."/>
            <person name="Tritt A."/>
            <person name="Yoshinaga Y."/>
            <person name="Zwiers L.-H.L."/>
            <person name="Turgeon B.G."/>
            <person name="Goodwin S.B."/>
            <person name="Spatafora J.W."/>
            <person name="Crous P.W."/>
            <person name="Grigoriev I.V."/>
        </authorList>
    </citation>
    <scope>NUCLEOTIDE SEQUENCE [LARGE SCALE GENOMIC DNA]</scope>
    <source>
        <strain evidence="4 5">CBS 611.86</strain>
    </source>
</reference>
<feature type="domain" description="Zn(2)-C6 fungal-type" evidence="3">
    <location>
        <begin position="16"/>
        <end position="46"/>
    </location>
</feature>
<dbReference type="OrthoDB" id="10067394at2759"/>
<evidence type="ECO:0000256" key="1">
    <source>
        <dbReference type="ARBA" id="ARBA00022723"/>
    </source>
</evidence>
<dbReference type="GO" id="GO:0006351">
    <property type="term" value="P:DNA-templated transcription"/>
    <property type="evidence" value="ECO:0007669"/>
    <property type="project" value="InterPro"/>
</dbReference>
<dbReference type="PANTHER" id="PTHR47431">
    <property type="entry name" value="ZN(II)2CYS6 TRANSCRIPTION FACTOR (EUROFUNG)-RELATED"/>
    <property type="match status" value="1"/>
</dbReference>
<evidence type="ECO:0000313" key="5">
    <source>
        <dbReference type="Proteomes" id="UP000481861"/>
    </source>
</evidence>
<dbReference type="SMART" id="SM00906">
    <property type="entry name" value="Fungal_trans"/>
    <property type="match status" value="1"/>
</dbReference>